<accession>A0A1H5BLM4</accession>
<organism evidence="6 7">
    <name type="scientific">Ruania alba</name>
    <dbReference type="NCBI Taxonomy" id="648782"/>
    <lineage>
        <taxon>Bacteria</taxon>
        <taxon>Bacillati</taxon>
        <taxon>Actinomycetota</taxon>
        <taxon>Actinomycetes</taxon>
        <taxon>Micrococcales</taxon>
        <taxon>Ruaniaceae</taxon>
        <taxon>Ruania</taxon>
    </lineage>
</organism>
<reference evidence="7" key="1">
    <citation type="submission" date="2016-10" db="EMBL/GenBank/DDBJ databases">
        <authorList>
            <person name="Varghese N."/>
            <person name="Submissions S."/>
        </authorList>
    </citation>
    <scope>NUCLEOTIDE SEQUENCE [LARGE SCALE GENOMIC DNA]</scope>
    <source>
        <strain evidence="7">DSM 21368</strain>
    </source>
</reference>
<feature type="region of interest" description="Disordered" evidence="4">
    <location>
        <begin position="316"/>
        <end position="346"/>
    </location>
</feature>
<name>A0A1H5BLM4_9MICO</name>
<dbReference type="RefSeq" id="WP_175476887.1">
    <property type="nucleotide sequence ID" value="NZ_FNTX01000001.1"/>
</dbReference>
<keyword evidence="7" id="KW-1185">Reference proteome</keyword>
<dbReference type="AlphaFoldDB" id="A0A1H5BLM4"/>
<dbReference type="Proteomes" id="UP000199220">
    <property type="component" value="Unassembled WGS sequence"/>
</dbReference>
<keyword evidence="1" id="KW-0805">Transcription regulation</keyword>
<evidence type="ECO:0000259" key="5">
    <source>
        <dbReference type="PROSITE" id="PS50932"/>
    </source>
</evidence>
<dbReference type="STRING" id="648782.SAMN04488554_0140"/>
<evidence type="ECO:0000256" key="4">
    <source>
        <dbReference type="SAM" id="MobiDB-lite"/>
    </source>
</evidence>
<protein>
    <submittedName>
        <fullName evidence="6">Transcriptional regulator, LacI family</fullName>
    </submittedName>
</protein>
<evidence type="ECO:0000313" key="7">
    <source>
        <dbReference type="Proteomes" id="UP000199220"/>
    </source>
</evidence>
<evidence type="ECO:0000313" key="6">
    <source>
        <dbReference type="EMBL" id="SED55442.1"/>
    </source>
</evidence>
<keyword evidence="2" id="KW-0238">DNA-binding</keyword>
<dbReference type="PANTHER" id="PTHR30146:SF109">
    <property type="entry name" value="HTH-TYPE TRANSCRIPTIONAL REGULATOR GALS"/>
    <property type="match status" value="1"/>
</dbReference>
<dbReference type="SUPFAM" id="SSF53822">
    <property type="entry name" value="Periplasmic binding protein-like I"/>
    <property type="match status" value="1"/>
</dbReference>
<feature type="domain" description="HTH lacI-type" evidence="5">
    <location>
        <begin position="2"/>
        <end position="58"/>
    </location>
</feature>
<dbReference type="Pfam" id="PF13377">
    <property type="entry name" value="Peripla_BP_3"/>
    <property type="match status" value="1"/>
</dbReference>
<dbReference type="CDD" id="cd06267">
    <property type="entry name" value="PBP1_LacI_sugar_binding-like"/>
    <property type="match status" value="1"/>
</dbReference>
<keyword evidence="3" id="KW-0804">Transcription</keyword>
<dbReference type="Gene3D" id="3.40.50.2300">
    <property type="match status" value="2"/>
</dbReference>
<dbReference type="GO" id="GO:0003700">
    <property type="term" value="F:DNA-binding transcription factor activity"/>
    <property type="evidence" value="ECO:0007669"/>
    <property type="project" value="TreeGrafter"/>
</dbReference>
<dbReference type="PANTHER" id="PTHR30146">
    <property type="entry name" value="LACI-RELATED TRANSCRIPTIONAL REPRESSOR"/>
    <property type="match status" value="1"/>
</dbReference>
<dbReference type="GO" id="GO:0000976">
    <property type="term" value="F:transcription cis-regulatory region binding"/>
    <property type="evidence" value="ECO:0007669"/>
    <property type="project" value="TreeGrafter"/>
</dbReference>
<dbReference type="Gene3D" id="1.10.260.40">
    <property type="entry name" value="lambda repressor-like DNA-binding domains"/>
    <property type="match status" value="1"/>
</dbReference>
<dbReference type="SUPFAM" id="SSF47413">
    <property type="entry name" value="lambda repressor-like DNA-binding domains"/>
    <property type="match status" value="1"/>
</dbReference>
<evidence type="ECO:0000256" key="1">
    <source>
        <dbReference type="ARBA" id="ARBA00023015"/>
    </source>
</evidence>
<dbReference type="PROSITE" id="PS50932">
    <property type="entry name" value="HTH_LACI_2"/>
    <property type="match status" value="1"/>
</dbReference>
<dbReference type="Pfam" id="PF00356">
    <property type="entry name" value="LacI"/>
    <property type="match status" value="1"/>
</dbReference>
<dbReference type="InterPro" id="IPR046335">
    <property type="entry name" value="LacI/GalR-like_sensor"/>
</dbReference>
<dbReference type="InterPro" id="IPR028082">
    <property type="entry name" value="Peripla_BP_I"/>
</dbReference>
<evidence type="ECO:0000256" key="2">
    <source>
        <dbReference type="ARBA" id="ARBA00023125"/>
    </source>
</evidence>
<sequence length="346" mass="36070">MATQKEIARLAGVSVSAVSAVLNGTTHTRMSDATRERIEEAIAEVGYVPNDAARALRRQQAGTIAVVVEKLENPAYKELFHGIYEAAEARGWAVVLGDIVWMRSGSHFLARLLGRGSIDAIVLRQDRLIDEEVLAHLRARPTPVVLVERQADPHDSWISVDDLAAGRVATEHLIELGHTEIAFVGGEGQPSAVRGEGYATAMRDAGLVPSAPVVTGFGPESGARGLDALRSQGELPTAVVVANVMSAVGLLAAAADAGIDVPGRLSVVGIHDADIADVVRPSLTTIRLPMRALGVRAVEQVSALLSGAPTELGVLADPPPEVIARNSTAPPGSGTSSSPRTSSVVS</sequence>
<proteinExistence type="predicted"/>
<dbReference type="InterPro" id="IPR000843">
    <property type="entry name" value="HTH_LacI"/>
</dbReference>
<gene>
    <name evidence="6" type="ORF">SAMN04488554_0140</name>
</gene>
<dbReference type="SMART" id="SM00354">
    <property type="entry name" value="HTH_LACI"/>
    <property type="match status" value="1"/>
</dbReference>
<feature type="compositionally biased region" description="Low complexity" evidence="4">
    <location>
        <begin position="327"/>
        <end position="346"/>
    </location>
</feature>
<dbReference type="EMBL" id="FNTX01000001">
    <property type="protein sequence ID" value="SED55442.1"/>
    <property type="molecule type" value="Genomic_DNA"/>
</dbReference>
<evidence type="ECO:0000256" key="3">
    <source>
        <dbReference type="ARBA" id="ARBA00023163"/>
    </source>
</evidence>
<dbReference type="CDD" id="cd01392">
    <property type="entry name" value="HTH_LacI"/>
    <property type="match status" value="1"/>
</dbReference>
<dbReference type="InterPro" id="IPR010982">
    <property type="entry name" value="Lambda_DNA-bd_dom_sf"/>
</dbReference>